<dbReference type="AlphaFoldDB" id="A0A953HUI9"/>
<dbReference type="PIRSF" id="PIRSF500687">
    <property type="entry name" value="MTase_demethylubiq_bact"/>
    <property type="match status" value="1"/>
</dbReference>
<dbReference type="CDD" id="cd06588">
    <property type="entry name" value="PhnB_like"/>
    <property type="match status" value="2"/>
</dbReference>
<gene>
    <name evidence="2" type="ORF">KUV50_01195</name>
</gene>
<dbReference type="PIRSF" id="PIRSF021700">
    <property type="entry name" value="3_dmu_93_MTrfase"/>
    <property type="match status" value="1"/>
</dbReference>
<accession>A0A953HUI9</accession>
<dbReference type="SUPFAM" id="SSF54593">
    <property type="entry name" value="Glyoxalase/Bleomycin resistance protein/Dihydroxybiphenyl dioxygenase"/>
    <property type="match status" value="2"/>
</dbReference>
<evidence type="ECO:0000259" key="1">
    <source>
        <dbReference type="Pfam" id="PF06983"/>
    </source>
</evidence>
<name>A0A953HUI9_9BACT</name>
<protein>
    <submittedName>
        <fullName evidence="2">VOC family protein</fullName>
    </submittedName>
</protein>
<organism evidence="2 3">
    <name type="scientific">Membranihabitans marinus</name>
    <dbReference type="NCBI Taxonomy" id="1227546"/>
    <lineage>
        <taxon>Bacteria</taxon>
        <taxon>Pseudomonadati</taxon>
        <taxon>Bacteroidota</taxon>
        <taxon>Saprospiria</taxon>
        <taxon>Saprospirales</taxon>
        <taxon>Saprospiraceae</taxon>
        <taxon>Membranihabitans</taxon>
    </lineage>
</organism>
<proteinExistence type="predicted"/>
<feature type="domain" description="PhnB-like" evidence="1">
    <location>
        <begin position="147"/>
        <end position="267"/>
    </location>
</feature>
<dbReference type="InterPro" id="IPR029068">
    <property type="entry name" value="Glyas_Bleomycin-R_OHBP_Dase"/>
</dbReference>
<dbReference type="Gene3D" id="3.10.180.10">
    <property type="entry name" value="2,3-Dihydroxybiphenyl 1,2-Dioxygenase, domain 1"/>
    <property type="match status" value="1"/>
</dbReference>
<dbReference type="Proteomes" id="UP000753961">
    <property type="component" value="Unassembled WGS sequence"/>
</dbReference>
<dbReference type="EMBL" id="JAHVHU010000002">
    <property type="protein sequence ID" value="MBY5956731.1"/>
    <property type="molecule type" value="Genomic_DNA"/>
</dbReference>
<dbReference type="InterPro" id="IPR009725">
    <property type="entry name" value="3_dmu_93_MTrfase"/>
</dbReference>
<dbReference type="Gene3D" id="3.30.720.110">
    <property type="match status" value="1"/>
</dbReference>
<sequence>MKSINSSQKITPFLWYNNQAEAAMNFYVSVFPNSEILLEKRWSEKSPFPKESTVPGTIQQGVFTIDGFQVYAFDAGPTFSFNPSISFYTVFETSRKLDETWNKLMDGGQVLMPLDRYDWSDRYGWITDRYGMSWQLSLGQLSDVGGQRITPLVMYSGAQQGHAEEALSHYLSIFKNSSLDGITRYEGDEQGPEGMVKHAQCHLAGQPFMLMDNGTDSNIPFTEAISFYVNCKDQTEVDHYWESFTNEGKESVCGWLKDKYGVSWQIVPDFLTDKMRGDAPEKQQRMMDAILQMKKLDVEVLKKKFNGVR</sequence>
<dbReference type="InterPro" id="IPR028973">
    <property type="entry name" value="PhnB-like"/>
</dbReference>
<keyword evidence="3" id="KW-1185">Reference proteome</keyword>
<dbReference type="RefSeq" id="WP_222578252.1">
    <property type="nucleotide sequence ID" value="NZ_JAHVHU010000002.1"/>
</dbReference>
<dbReference type="Pfam" id="PF06983">
    <property type="entry name" value="3-dmu-9_3-mt"/>
    <property type="match status" value="2"/>
</dbReference>
<comment type="caution">
    <text evidence="2">The sequence shown here is derived from an EMBL/GenBank/DDBJ whole genome shotgun (WGS) entry which is preliminary data.</text>
</comment>
<feature type="domain" description="PhnB-like" evidence="1">
    <location>
        <begin position="8"/>
        <end position="136"/>
    </location>
</feature>
<dbReference type="InterPro" id="IPR027259">
    <property type="entry name" value="MTase_demethylubiq_bac"/>
</dbReference>
<evidence type="ECO:0000313" key="3">
    <source>
        <dbReference type="Proteomes" id="UP000753961"/>
    </source>
</evidence>
<dbReference type="Gene3D" id="3.30.720.100">
    <property type="match status" value="1"/>
</dbReference>
<dbReference type="PANTHER" id="PTHR33990">
    <property type="entry name" value="PROTEIN YJDN-RELATED"/>
    <property type="match status" value="1"/>
</dbReference>
<evidence type="ECO:0000313" key="2">
    <source>
        <dbReference type="EMBL" id="MBY5956731.1"/>
    </source>
</evidence>
<reference evidence="2" key="1">
    <citation type="submission" date="2021-06" db="EMBL/GenBank/DDBJ databases">
        <title>44 bacteria genomes isolated from Dapeng, Shenzhen.</title>
        <authorList>
            <person name="Zheng W."/>
            <person name="Yu S."/>
            <person name="Huang Y."/>
        </authorList>
    </citation>
    <scope>NUCLEOTIDE SEQUENCE</scope>
    <source>
        <strain evidence="2">DP5N28-2</strain>
    </source>
</reference>